<evidence type="ECO:0000256" key="3">
    <source>
        <dbReference type="ARBA" id="ARBA00022448"/>
    </source>
</evidence>
<keyword evidence="6" id="KW-0732">Signal</keyword>
<evidence type="ECO:0000256" key="8">
    <source>
        <dbReference type="ARBA" id="ARBA00023114"/>
    </source>
</evidence>
<dbReference type="PANTHER" id="PTHR34501:SF9">
    <property type="entry name" value="MAJOR OUTER MEMBRANE PROTEIN P.IA"/>
    <property type="match status" value="1"/>
</dbReference>
<accession>A0A484V822</accession>
<evidence type="ECO:0000259" key="11">
    <source>
        <dbReference type="Pfam" id="PF13609"/>
    </source>
</evidence>
<evidence type="ECO:0000256" key="10">
    <source>
        <dbReference type="ARBA" id="ARBA00023237"/>
    </source>
</evidence>
<keyword evidence="10" id="KW-0998">Cell outer membrane</keyword>
<evidence type="ECO:0000256" key="2">
    <source>
        <dbReference type="ARBA" id="ARBA00011233"/>
    </source>
</evidence>
<evidence type="ECO:0000256" key="5">
    <source>
        <dbReference type="ARBA" id="ARBA00022692"/>
    </source>
</evidence>
<evidence type="ECO:0000256" key="1">
    <source>
        <dbReference type="ARBA" id="ARBA00004141"/>
    </source>
</evidence>
<dbReference type="Gene3D" id="2.40.160.10">
    <property type="entry name" value="Porin"/>
    <property type="match status" value="1"/>
</dbReference>
<evidence type="ECO:0000256" key="6">
    <source>
        <dbReference type="ARBA" id="ARBA00022729"/>
    </source>
</evidence>
<evidence type="ECO:0000256" key="9">
    <source>
        <dbReference type="ARBA" id="ARBA00023136"/>
    </source>
</evidence>
<keyword evidence="3" id="KW-0813">Transport</keyword>
<name>A0A484V822_9ZZZZ</name>
<reference evidence="12" key="1">
    <citation type="submission" date="2019-03" db="EMBL/GenBank/DDBJ databases">
        <authorList>
            <person name="Danneels B."/>
        </authorList>
    </citation>
    <scope>NUCLEOTIDE SEQUENCE</scope>
</reference>
<keyword evidence="7" id="KW-0406">Ion transport</keyword>
<feature type="domain" description="Porin" evidence="11">
    <location>
        <begin position="8"/>
        <end position="344"/>
    </location>
</feature>
<comment type="subunit">
    <text evidence="2">Homotrimer.</text>
</comment>
<dbReference type="GO" id="GO:0006811">
    <property type="term" value="P:monoatomic ion transport"/>
    <property type="evidence" value="ECO:0007669"/>
    <property type="project" value="UniProtKB-KW"/>
</dbReference>
<evidence type="ECO:0000256" key="7">
    <source>
        <dbReference type="ARBA" id="ARBA00023065"/>
    </source>
</evidence>
<evidence type="ECO:0000313" key="12">
    <source>
        <dbReference type="EMBL" id="VFR95688.1"/>
    </source>
</evidence>
<dbReference type="InterPro" id="IPR002299">
    <property type="entry name" value="Porin_Neis"/>
</dbReference>
<evidence type="ECO:0000256" key="4">
    <source>
        <dbReference type="ARBA" id="ARBA00022452"/>
    </source>
</evidence>
<keyword evidence="9" id="KW-0472">Membrane</keyword>
<organism evidence="12">
    <name type="scientific">plant metagenome</name>
    <dbReference type="NCBI Taxonomy" id="1297885"/>
    <lineage>
        <taxon>unclassified sequences</taxon>
        <taxon>metagenomes</taxon>
        <taxon>organismal metagenomes</taxon>
    </lineage>
</organism>
<gene>
    <name evidence="12" type="ORF">RAN3_0325</name>
</gene>
<dbReference type="GO" id="GO:0046930">
    <property type="term" value="C:pore complex"/>
    <property type="evidence" value="ECO:0007669"/>
    <property type="project" value="UniProtKB-KW"/>
</dbReference>
<dbReference type="GO" id="GO:0015288">
    <property type="term" value="F:porin activity"/>
    <property type="evidence" value="ECO:0007669"/>
    <property type="project" value="UniProtKB-KW"/>
</dbReference>
<dbReference type="Pfam" id="PF13609">
    <property type="entry name" value="Porin_4"/>
    <property type="match status" value="1"/>
</dbReference>
<dbReference type="PANTHER" id="PTHR34501">
    <property type="entry name" value="PROTEIN YDDL-RELATED"/>
    <property type="match status" value="1"/>
</dbReference>
<keyword evidence="5" id="KW-0812">Transmembrane</keyword>
<keyword evidence="8" id="KW-0626">Porin</keyword>
<dbReference type="CDD" id="cd00342">
    <property type="entry name" value="gram_neg_porins"/>
    <property type="match status" value="1"/>
</dbReference>
<proteinExistence type="predicted"/>
<protein>
    <submittedName>
        <fullName evidence="12">Outer membrane protein (Porin)</fullName>
    </submittedName>
</protein>
<dbReference type="InterPro" id="IPR023614">
    <property type="entry name" value="Porin_dom_sf"/>
</dbReference>
<dbReference type="InterPro" id="IPR050298">
    <property type="entry name" value="Gram-neg_bact_OMP"/>
</dbReference>
<sequence>MRIRQCFAAVALAALSVPAAAQTTAPSTGSVTLYGVLDLSMTGTHRDEEGSSLALQSGVQSGSRWGLRGHEDLGGGWRARFQLESGVVANTGRSAQGSRLFGRAAWLGVDGPLGDLRLGRQTSVSSAVLADFDPFLASYLVTGAQTSLQPFNANRNDNTLAYWTPPAGGWRAGVDYSFDQNAPRAGIATRSKVMSAALVHEGAAHAVTLTVERADWGPGSPHDLGMQAAGGSAKPYAVSLAARGKIDDLTLYGAWSLMRHGSTVPAIQWPGQSVYYPGSTVHGVMLGGAWRVGAGSVQASWQASLPQDGGALARQDATHSQQVLSVGYAHDLSKRTNVYAVLGHMIGAWNDAGWRETQYAVGLRHRY</sequence>
<dbReference type="SUPFAM" id="SSF56935">
    <property type="entry name" value="Porins"/>
    <property type="match status" value="1"/>
</dbReference>
<dbReference type="AlphaFoldDB" id="A0A484V822"/>
<dbReference type="InterPro" id="IPR033900">
    <property type="entry name" value="Gram_neg_porin_domain"/>
</dbReference>
<dbReference type="PRINTS" id="PR00184">
    <property type="entry name" value="NEISSPPORIN"/>
</dbReference>
<comment type="subcellular location">
    <subcellularLocation>
        <location evidence="1">Membrane</location>
        <topology evidence="1">Multi-pass membrane protein</topology>
    </subcellularLocation>
</comment>
<keyword evidence="4" id="KW-1134">Transmembrane beta strand</keyword>
<dbReference type="EMBL" id="CAADIO010000047">
    <property type="protein sequence ID" value="VFR95688.1"/>
    <property type="molecule type" value="Genomic_DNA"/>
</dbReference>